<dbReference type="RefSeq" id="WP_310865827.1">
    <property type="nucleotide sequence ID" value="NZ_JAVLSF010000050.1"/>
</dbReference>
<evidence type="ECO:0000313" key="2">
    <source>
        <dbReference type="Proteomes" id="UP001268610"/>
    </source>
</evidence>
<gene>
    <name evidence="1" type="ORF">RJJ65_34040</name>
</gene>
<reference evidence="1" key="1">
    <citation type="submission" date="2023-04" db="EMBL/GenBank/DDBJ databases">
        <title>Genomic characterization of faba bean (Vicia faba) microsymbionts in Mexican soils.</title>
        <authorList>
            <person name="Rivera Orduna F.N."/>
            <person name="Guevara-Luna J."/>
            <person name="Yan J."/>
            <person name="Arroyo-Herrera I."/>
            <person name="Li Y."/>
            <person name="Vasquez-Murrieta M.S."/>
            <person name="Wang E.T."/>
        </authorList>
    </citation>
    <scope>NUCLEOTIDE SEQUENCE</scope>
    <source>
        <strain evidence="1">CH26</strain>
    </source>
</reference>
<protein>
    <submittedName>
        <fullName evidence="1">Uncharacterized protein</fullName>
    </submittedName>
</protein>
<feature type="non-terminal residue" evidence="1">
    <location>
        <position position="1"/>
    </location>
</feature>
<evidence type="ECO:0000313" key="1">
    <source>
        <dbReference type="EMBL" id="MDR9777564.1"/>
    </source>
</evidence>
<comment type="caution">
    <text evidence="1">The sequence shown here is derived from an EMBL/GenBank/DDBJ whole genome shotgun (WGS) entry which is preliminary data.</text>
</comment>
<sequence length="60" mass="6959">GKFLTFFHHLVSTYFGGHLMPKLTQLQKVRGKSRFPSLSYFRRTMRTTLPLPAPRAVKPI</sequence>
<proteinExistence type="predicted"/>
<organism evidence="1 2">
    <name type="scientific">Rhizobium hidalgonense</name>
    <dbReference type="NCBI Taxonomy" id="1538159"/>
    <lineage>
        <taxon>Bacteria</taxon>
        <taxon>Pseudomonadati</taxon>
        <taxon>Pseudomonadota</taxon>
        <taxon>Alphaproteobacteria</taxon>
        <taxon>Hyphomicrobiales</taxon>
        <taxon>Rhizobiaceae</taxon>
        <taxon>Rhizobium/Agrobacterium group</taxon>
        <taxon>Rhizobium</taxon>
    </lineage>
</organism>
<dbReference type="AlphaFoldDB" id="A0AAJ2H230"/>
<dbReference type="EMBL" id="JAVLSF010000050">
    <property type="protein sequence ID" value="MDR9777564.1"/>
    <property type="molecule type" value="Genomic_DNA"/>
</dbReference>
<accession>A0AAJ2H230</accession>
<name>A0AAJ2H230_9HYPH</name>
<dbReference type="Proteomes" id="UP001268610">
    <property type="component" value="Unassembled WGS sequence"/>
</dbReference>